<keyword evidence="1" id="KW-0456">Lyase</keyword>
<dbReference type="AlphaFoldDB" id="I2FFZ5"/>
<dbReference type="EMBL" id="AB714582">
    <property type="protein sequence ID" value="BAM13930.1"/>
    <property type="molecule type" value="Genomic_DNA"/>
</dbReference>
<evidence type="ECO:0000313" key="1">
    <source>
        <dbReference type="EMBL" id="BAM13930.1"/>
    </source>
</evidence>
<dbReference type="InterPro" id="IPR004927">
    <property type="entry name" value="MerB"/>
</dbReference>
<geneLocation type="plasmid" evidence="1">
    <name>pMR68</name>
</geneLocation>
<dbReference type="PRINTS" id="PR01699">
    <property type="entry name" value="ORGNOHGLYASE"/>
</dbReference>
<protein>
    <submittedName>
        <fullName evidence="1">Organomercurial lyase</fullName>
    </submittedName>
</protein>
<gene>
    <name evidence="1" type="primary">merB1</name>
</gene>
<dbReference type="SUPFAM" id="SSF160387">
    <property type="entry name" value="NosL/MerB-like"/>
    <property type="match status" value="1"/>
</dbReference>
<dbReference type="GO" id="GO:0018836">
    <property type="term" value="F:alkylmercury lyase activity"/>
    <property type="evidence" value="ECO:0007669"/>
    <property type="project" value="InterPro"/>
</dbReference>
<reference evidence="1" key="1">
    <citation type="submission" date="2012-04" db="EMBL/GenBank/DDBJ databases">
        <title>Nucleotide sequence of Pseudomonas sp. K-62 plasmid pMR68 containing mercury resistance genes.</title>
        <authorList>
            <person name="Kiyono M."/>
            <person name="Mochizuki Y."/>
            <person name="Koizawa K."/>
            <person name="Sone Y."/>
            <person name="Nakamura R."/>
            <person name="Pan-Hou H."/>
            <person name="Sakabe K."/>
        </authorList>
    </citation>
    <scope>NUCLEOTIDE SEQUENCE</scope>
    <source>
        <strain evidence="1">K-62</strain>
        <plasmid evidence="1">pMR68</plasmid>
    </source>
</reference>
<sequence length="257" mass="27969">MRAMSDSVSEPVAEIRPGILRPNWSAVTTDMGRYALAGRMVARSGLLDKWLHTLNPDEDQAWRVVLRFYATQGRPPQIAEIATTVDVPQQDAAALLHKLQLRDLIGLDPSSGAITHAYPFTQSPTEHRVQLNGHALNALCAIDALGTAEMYDTDVTIRTQCRFSGEAITVSTAKKGRALQSISPAQSVVWYDFAYAGNAAASCCPLIAFFCSDAHLRNWLDAQQPARAGARLTMPEALELGRAIFGPVLREAVRTAP</sequence>
<proteinExistence type="predicted"/>
<dbReference type="Gene3D" id="3.30.450.410">
    <property type="match status" value="1"/>
</dbReference>
<keyword evidence="1" id="KW-0614">Plasmid</keyword>
<accession>I2FFZ5</accession>
<name>I2FFZ5_9PSED</name>
<organism evidence="1">
    <name type="scientific">Pseudomonas sp. K-62</name>
    <dbReference type="NCBI Taxonomy" id="76885"/>
    <lineage>
        <taxon>Bacteria</taxon>
        <taxon>Pseudomonadati</taxon>
        <taxon>Pseudomonadota</taxon>
        <taxon>Gammaproteobacteria</taxon>
        <taxon>Pseudomonadales</taxon>
        <taxon>Pseudomonadaceae</taxon>
        <taxon>Pseudomonas</taxon>
    </lineage>
</organism>
<dbReference type="InterPro" id="IPR053717">
    <property type="entry name" value="MerB_lyase_sf"/>
</dbReference>
<dbReference type="Pfam" id="PF03243">
    <property type="entry name" value="MerB"/>
    <property type="match status" value="1"/>
</dbReference>